<reference evidence="1" key="1">
    <citation type="journal article" date="2019" name="bioRxiv">
        <title>The Genome of the Zebra Mussel, Dreissena polymorpha: A Resource for Invasive Species Research.</title>
        <authorList>
            <person name="McCartney M.A."/>
            <person name="Auch B."/>
            <person name="Kono T."/>
            <person name="Mallez S."/>
            <person name="Zhang Y."/>
            <person name="Obille A."/>
            <person name="Becker A."/>
            <person name="Abrahante J.E."/>
            <person name="Garbe J."/>
            <person name="Badalamenti J.P."/>
            <person name="Herman A."/>
            <person name="Mangelson H."/>
            <person name="Liachko I."/>
            <person name="Sullivan S."/>
            <person name="Sone E.D."/>
            <person name="Koren S."/>
            <person name="Silverstein K.A.T."/>
            <person name="Beckman K.B."/>
            <person name="Gohl D.M."/>
        </authorList>
    </citation>
    <scope>NUCLEOTIDE SEQUENCE</scope>
    <source>
        <strain evidence="1">Duluth1</strain>
        <tissue evidence="1">Whole animal</tissue>
    </source>
</reference>
<evidence type="ECO:0008006" key="3">
    <source>
        <dbReference type="Google" id="ProtNLM"/>
    </source>
</evidence>
<comment type="caution">
    <text evidence="1">The sequence shown here is derived from an EMBL/GenBank/DDBJ whole genome shotgun (WGS) entry which is preliminary data.</text>
</comment>
<organism evidence="1 2">
    <name type="scientific">Dreissena polymorpha</name>
    <name type="common">Zebra mussel</name>
    <name type="synonym">Mytilus polymorpha</name>
    <dbReference type="NCBI Taxonomy" id="45954"/>
    <lineage>
        <taxon>Eukaryota</taxon>
        <taxon>Metazoa</taxon>
        <taxon>Spiralia</taxon>
        <taxon>Lophotrochozoa</taxon>
        <taxon>Mollusca</taxon>
        <taxon>Bivalvia</taxon>
        <taxon>Autobranchia</taxon>
        <taxon>Heteroconchia</taxon>
        <taxon>Euheterodonta</taxon>
        <taxon>Imparidentia</taxon>
        <taxon>Neoheterodontei</taxon>
        <taxon>Myida</taxon>
        <taxon>Dreissenoidea</taxon>
        <taxon>Dreissenidae</taxon>
        <taxon>Dreissena</taxon>
    </lineage>
</organism>
<proteinExistence type="predicted"/>
<name>A0A9D4LTW3_DREPO</name>
<dbReference type="Gene3D" id="3.60.10.10">
    <property type="entry name" value="Endonuclease/exonuclease/phosphatase"/>
    <property type="match status" value="1"/>
</dbReference>
<dbReference type="AlphaFoldDB" id="A0A9D4LTW3"/>
<reference evidence="1" key="2">
    <citation type="submission" date="2020-11" db="EMBL/GenBank/DDBJ databases">
        <authorList>
            <person name="McCartney M.A."/>
            <person name="Auch B."/>
            <person name="Kono T."/>
            <person name="Mallez S."/>
            <person name="Becker A."/>
            <person name="Gohl D.M."/>
            <person name="Silverstein K.A.T."/>
            <person name="Koren S."/>
            <person name="Bechman K.B."/>
            <person name="Herman A."/>
            <person name="Abrahante J.E."/>
            <person name="Garbe J."/>
        </authorList>
    </citation>
    <scope>NUCLEOTIDE SEQUENCE</scope>
    <source>
        <strain evidence="1">Duluth1</strain>
        <tissue evidence="1">Whole animal</tissue>
    </source>
</reference>
<dbReference type="Proteomes" id="UP000828390">
    <property type="component" value="Unassembled WGS sequence"/>
</dbReference>
<dbReference type="InterPro" id="IPR036691">
    <property type="entry name" value="Endo/exonu/phosph_ase_sf"/>
</dbReference>
<dbReference type="SUPFAM" id="SSF56219">
    <property type="entry name" value="DNase I-like"/>
    <property type="match status" value="1"/>
</dbReference>
<keyword evidence="2" id="KW-1185">Reference proteome</keyword>
<evidence type="ECO:0000313" key="1">
    <source>
        <dbReference type="EMBL" id="KAH3863689.1"/>
    </source>
</evidence>
<protein>
    <recommendedName>
        <fullName evidence="3">Endonuclease/exonuclease/phosphatase domain-containing protein</fullName>
    </recommendedName>
</protein>
<gene>
    <name evidence="1" type="ORF">DPMN_026679</name>
</gene>
<dbReference type="EMBL" id="JAIWYP010000002">
    <property type="protein sequence ID" value="KAH3863689.1"/>
    <property type="molecule type" value="Genomic_DNA"/>
</dbReference>
<accession>A0A9D4LTW3</accession>
<sequence length="137" mass="15531">MRIGNGKRGSGGVAVFIKDSLCKYFKRVYEHLTECIVVNVSCDLTGYSNELFMIFSYISPERSVIYDEDNDDGLDILRQKLLLIRSDFSSALILLAGDLNARTGDLIFRMTILITLKGKLHTLATRLMRKESQKTVF</sequence>
<evidence type="ECO:0000313" key="2">
    <source>
        <dbReference type="Proteomes" id="UP000828390"/>
    </source>
</evidence>